<dbReference type="PANTHER" id="PTHR36766:SF70">
    <property type="entry name" value="DISEASE RESISTANCE PROTEIN RGA4"/>
    <property type="match status" value="1"/>
</dbReference>
<organism evidence="1 2">
    <name type="scientific">Vanilla planifolia</name>
    <name type="common">Vanilla</name>
    <dbReference type="NCBI Taxonomy" id="51239"/>
    <lineage>
        <taxon>Eukaryota</taxon>
        <taxon>Viridiplantae</taxon>
        <taxon>Streptophyta</taxon>
        <taxon>Embryophyta</taxon>
        <taxon>Tracheophyta</taxon>
        <taxon>Spermatophyta</taxon>
        <taxon>Magnoliopsida</taxon>
        <taxon>Liliopsida</taxon>
        <taxon>Asparagales</taxon>
        <taxon>Orchidaceae</taxon>
        <taxon>Vanilloideae</taxon>
        <taxon>Vanilleae</taxon>
        <taxon>Vanilla</taxon>
    </lineage>
</organism>
<name>A0A835RAK9_VANPL</name>
<proteinExistence type="predicted"/>
<evidence type="ECO:0000313" key="1">
    <source>
        <dbReference type="EMBL" id="KAG0484440.1"/>
    </source>
</evidence>
<keyword evidence="2" id="KW-1185">Reference proteome</keyword>
<gene>
    <name evidence="1" type="ORF">HPP92_008519</name>
</gene>
<evidence type="ECO:0000313" key="2">
    <source>
        <dbReference type="Proteomes" id="UP000636800"/>
    </source>
</evidence>
<dbReference type="OrthoDB" id="3176171at2759"/>
<sequence>MPSLHQWHGDDRCVLNSLRELIIKDCSNFQKISHRMPYLEKLVIKGSPKLASLPVLPNLNSLTVSRNGRFFWQLLPPLTSLFSLRLKGLGEAYLHQGSLRGLNSLQRLEIVSCYELIKLPEDWQHTNLVYLGVKHCPKLRFLPDELGKFGALQDLEIQRCPSLSSLPEQFGFMKSLERLEISDCPSLLAMPSSFAHLASRLEHKQLPLAQGTVQGGEDDWPKIKNVFSVWVDGDVILPCRRT</sequence>
<accession>A0A835RAK9</accession>
<comment type="caution">
    <text evidence="1">The sequence shown here is derived from an EMBL/GenBank/DDBJ whole genome shotgun (WGS) entry which is preliminary data.</text>
</comment>
<dbReference type="PANTHER" id="PTHR36766">
    <property type="entry name" value="PLANT BROAD-SPECTRUM MILDEW RESISTANCE PROTEIN RPW8"/>
    <property type="match status" value="1"/>
</dbReference>
<protein>
    <submittedName>
        <fullName evidence="1">Uncharacterized protein</fullName>
    </submittedName>
</protein>
<dbReference type="EMBL" id="JADCNL010000004">
    <property type="protein sequence ID" value="KAG0484440.1"/>
    <property type="molecule type" value="Genomic_DNA"/>
</dbReference>
<dbReference type="InterPro" id="IPR032675">
    <property type="entry name" value="LRR_dom_sf"/>
</dbReference>
<dbReference type="Proteomes" id="UP000636800">
    <property type="component" value="Unassembled WGS sequence"/>
</dbReference>
<dbReference type="AlphaFoldDB" id="A0A835RAK9"/>
<dbReference type="Gene3D" id="3.80.10.10">
    <property type="entry name" value="Ribonuclease Inhibitor"/>
    <property type="match status" value="2"/>
</dbReference>
<dbReference type="SUPFAM" id="SSF52047">
    <property type="entry name" value="RNI-like"/>
    <property type="match status" value="1"/>
</dbReference>
<reference evidence="1 2" key="1">
    <citation type="journal article" date="2020" name="Nat. Food">
        <title>A phased Vanilla planifolia genome enables genetic improvement of flavour and production.</title>
        <authorList>
            <person name="Hasing T."/>
            <person name="Tang H."/>
            <person name="Brym M."/>
            <person name="Khazi F."/>
            <person name="Huang T."/>
            <person name="Chambers A.H."/>
        </authorList>
    </citation>
    <scope>NUCLEOTIDE SEQUENCE [LARGE SCALE GENOMIC DNA]</scope>
    <source>
        <tissue evidence="1">Leaf</tissue>
    </source>
</reference>